<keyword evidence="1" id="KW-0472">Membrane</keyword>
<name>A0A166GKI3_9AGAM</name>
<feature type="transmembrane region" description="Helical" evidence="1">
    <location>
        <begin position="164"/>
        <end position="187"/>
    </location>
</feature>
<proteinExistence type="predicted"/>
<evidence type="ECO:0000313" key="2">
    <source>
        <dbReference type="EMBL" id="KZT41761.1"/>
    </source>
</evidence>
<protein>
    <submittedName>
        <fullName evidence="2">Uncharacterized protein</fullName>
    </submittedName>
</protein>
<sequence>MSSSVEQKLEFLDRKLATVPVVKYARPLWTTLLPVFIHFREAFKWIGREVEVWQVVQLVILLAQYVVAFILPTTFLLYLLIRHDPVVSDAATPWFNDNPHYTLLVVTLISSLLAWVAKHLFSTMVEWVAEVTSYESIELGTVEFLAALKSNSALVKRDRRFQSLVTWASVITLALLSAGYTTLLLPLPISMSESSFSRELDLASQLPTCADWYRRKYVSISNSTCGPISTSSDWSSVYNGSTCPDANLNDIVTSALLAMNSAMYEIELPTGLAPSQLNPLSLRNITGVPFVGITGGALPQGPQTTVPNAASIYDYLFEISWNSVGNASSHLQGLAVNVSCQPVPSVPIAVSLSSSSSNVSLSGTCPDGSSKNWTVPFSDGGMAVLNCPNTSESGVTGNQTLYIATLGSPGIVSVGNLTCQISAQIANGVMLQNTSGSSNTYTWEGDETVTASSLVPAFDVLRESIAGMTAALTLGQTNAGNLFVGTLQTVLLSSGGSFVWPGIDSESALVAKLVEAMLEGVISFEASLIRLVFALQQIQETYDLRGYGSLDYPFHPNPSIASTMVDERCFRDVQAFYFWNDIGWAGWDQHSHVLIAFLPIGLMGAVIPFLFVWVWRRRARGYNKTNLLSPVVLLARPSQRLREETLVDLEDPPSSHTILNFQRTRDGDRDWAGGFVLLNSSVRPSSPTSSIRSQIHDKDGYLQVDGEVD</sequence>
<feature type="transmembrane region" description="Helical" evidence="1">
    <location>
        <begin position="101"/>
        <end position="117"/>
    </location>
</feature>
<keyword evidence="3" id="KW-1185">Reference proteome</keyword>
<accession>A0A166GKI3</accession>
<dbReference type="STRING" id="1314776.A0A166GKI3"/>
<keyword evidence="1" id="KW-0812">Transmembrane</keyword>
<evidence type="ECO:0000313" key="3">
    <source>
        <dbReference type="Proteomes" id="UP000076798"/>
    </source>
</evidence>
<feature type="transmembrane region" description="Helical" evidence="1">
    <location>
        <begin position="593"/>
        <end position="615"/>
    </location>
</feature>
<evidence type="ECO:0000256" key="1">
    <source>
        <dbReference type="SAM" id="Phobius"/>
    </source>
</evidence>
<reference evidence="2 3" key="1">
    <citation type="journal article" date="2016" name="Mol. Biol. Evol.">
        <title>Comparative Genomics of Early-Diverging Mushroom-Forming Fungi Provides Insights into the Origins of Lignocellulose Decay Capabilities.</title>
        <authorList>
            <person name="Nagy L.G."/>
            <person name="Riley R."/>
            <person name="Tritt A."/>
            <person name="Adam C."/>
            <person name="Daum C."/>
            <person name="Floudas D."/>
            <person name="Sun H."/>
            <person name="Yadav J.S."/>
            <person name="Pangilinan J."/>
            <person name="Larsson K.H."/>
            <person name="Matsuura K."/>
            <person name="Barry K."/>
            <person name="Labutti K."/>
            <person name="Kuo R."/>
            <person name="Ohm R.A."/>
            <person name="Bhattacharya S.S."/>
            <person name="Shirouzu T."/>
            <person name="Yoshinaga Y."/>
            <person name="Martin F.M."/>
            <person name="Grigoriev I.V."/>
            <person name="Hibbett D.S."/>
        </authorList>
    </citation>
    <scope>NUCLEOTIDE SEQUENCE [LARGE SCALE GENOMIC DNA]</scope>
    <source>
        <strain evidence="2 3">HHB10207 ss-3</strain>
    </source>
</reference>
<dbReference type="AlphaFoldDB" id="A0A166GKI3"/>
<dbReference type="EMBL" id="KV428018">
    <property type="protein sequence ID" value="KZT41761.1"/>
    <property type="molecule type" value="Genomic_DNA"/>
</dbReference>
<dbReference type="OrthoDB" id="2991366at2759"/>
<feature type="transmembrane region" description="Helical" evidence="1">
    <location>
        <begin position="55"/>
        <end position="81"/>
    </location>
</feature>
<organism evidence="2 3">
    <name type="scientific">Sistotremastrum suecicum HHB10207 ss-3</name>
    <dbReference type="NCBI Taxonomy" id="1314776"/>
    <lineage>
        <taxon>Eukaryota</taxon>
        <taxon>Fungi</taxon>
        <taxon>Dikarya</taxon>
        <taxon>Basidiomycota</taxon>
        <taxon>Agaricomycotina</taxon>
        <taxon>Agaricomycetes</taxon>
        <taxon>Sistotremastrales</taxon>
        <taxon>Sistotremastraceae</taxon>
        <taxon>Sistotremastrum</taxon>
    </lineage>
</organism>
<gene>
    <name evidence="2" type="ORF">SISSUDRAFT_1117376</name>
</gene>
<dbReference type="Proteomes" id="UP000076798">
    <property type="component" value="Unassembled WGS sequence"/>
</dbReference>
<keyword evidence="1" id="KW-1133">Transmembrane helix</keyword>